<dbReference type="Proteomes" id="UP000824782">
    <property type="component" value="Unassembled WGS sequence"/>
</dbReference>
<accession>A0AAV7ASJ8</accession>
<proteinExistence type="predicted"/>
<evidence type="ECO:0000313" key="2">
    <source>
        <dbReference type="EMBL" id="KAG8562325.1"/>
    </source>
</evidence>
<name>A0AAV7ASJ8_ENGPU</name>
<evidence type="ECO:0000313" key="3">
    <source>
        <dbReference type="Proteomes" id="UP000824782"/>
    </source>
</evidence>
<evidence type="ECO:0000256" key="1">
    <source>
        <dbReference type="SAM" id="SignalP"/>
    </source>
</evidence>
<protein>
    <recommendedName>
        <fullName evidence="4">Secreted protein</fullName>
    </recommendedName>
</protein>
<dbReference type="AlphaFoldDB" id="A0AAV7ASJ8"/>
<comment type="caution">
    <text evidence="2">The sequence shown here is derived from an EMBL/GenBank/DDBJ whole genome shotgun (WGS) entry which is preliminary data.</text>
</comment>
<organism evidence="2 3">
    <name type="scientific">Engystomops pustulosus</name>
    <name type="common">Tungara frog</name>
    <name type="synonym">Physalaemus pustulosus</name>
    <dbReference type="NCBI Taxonomy" id="76066"/>
    <lineage>
        <taxon>Eukaryota</taxon>
        <taxon>Metazoa</taxon>
        <taxon>Chordata</taxon>
        <taxon>Craniata</taxon>
        <taxon>Vertebrata</taxon>
        <taxon>Euteleostomi</taxon>
        <taxon>Amphibia</taxon>
        <taxon>Batrachia</taxon>
        <taxon>Anura</taxon>
        <taxon>Neobatrachia</taxon>
        <taxon>Hyloidea</taxon>
        <taxon>Leptodactylidae</taxon>
        <taxon>Leiuperinae</taxon>
        <taxon>Engystomops</taxon>
    </lineage>
</organism>
<keyword evidence="1" id="KW-0732">Signal</keyword>
<evidence type="ECO:0008006" key="4">
    <source>
        <dbReference type="Google" id="ProtNLM"/>
    </source>
</evidence>
<feature type="chain" id="PRO_5043888217" description="Secreted protein" evidence="1">
    <location>
        <begin position="21"/>
        <end position="102"/>
    </location>
</feature>
<keyword evidence="3" id="KW-1185">Reference proteome</keyword>
<sequence>MCHLSHPAPHLLSIASCVTAQHWYCPGLSCSAGTVRAIVQRWYCPGLSCSAGTVPDYRAVLNPKLSRNTGTSGQYCAPIPPPRYCPGLLRARRASRIIGLSV</sequence>
<gene>
    <name evidence="2" type="ORF">GDO81_015639</name>
</gene>
<dbReference type="EMBL" id="WNYA01000007">
    <property type="protein sequence ID" value="KAG8562325.1"/>
    <property type="molecule type" value="Genomic_DNA"/>
</dbReference>
<reference evidence="2" key="1">
    <citation type="thesis" date="2020" institute="ProQuest LLC" country="789 East Eisenhower Parkway, Ann Arbor, MI, USA">
        <title>Comparative Genomics and Chromosome Evolution.</title>
        <authorList>
            <person name="Mudd A.B."/>
        </authorList>
    </citation>
    <scope>NUCLEOTIDE SEQUENCE</scope>
    <source>
        <strain evidence="2">237g6f4</strain>
        <tissue evidence="2">Blood</tissue>
    </source>
</reference>
<feature type="signal peptide" evidence="1">
    <location>
        <begin position="1"/>
        <end position="20"/>
    </location>
</feature>